<comment type="catalytic activity">
    <reaction evidence="3">
        <text>[protein]-peptidylproline (omega=180) = [protein]-peptidylproline (omega=0)</text>
        <dbReference type="Rhea" id="RHEA:16237"/>
        <dbReference type="Rhea" id="RHEA-COMP:10747"/>
        <dbReference type="Rhea" id="RHEA-COMP:10748"/>
        <dbReference type="ChEBI" id="CHEBI:83833"/>
        <dbReference type="ChEBI" id="CHEBI:83834"/>
        <dbReference type="EC" id="5.2.1.8"/>
    </reaction>
</comment>
<dbReference type="STRING" id="337451.A0A443NC35"/>
<evidence type="ECO:0000256" key="2">
    <source>
        <dbReference type="ARBA" id="ARBA00022803"/>
    </source>
</evidence>
<dbReference type="PANTHER" id="PTHR46512:SF11">
    <property type="entry name" value="PEPTIDYLPROLYL ISOMERASE"/>
    <property type="match status" value="1"/>
</dbReference>
<dbReference type="EMBL" id="QPKB01000002">
    <property type="protein sequence ID" value="RWR76063.1"/>
    <property type="molecule type" value="Genomic_DNA"/>
</dbReference>
<gene>
    <name evidence="5" type="ORF">CKAN_00447500</name>
</gene>
<evidence type="ECO:0000313" key="5">
    <source>
        <dbReference type="EMBL" id="RWR76063.1"/>
    </source>
</evidence>
<name>A0A443NC35_9MAGN</name>
<dbReference type="InterPro" id="IPR011990">
    <property type="entry name" value="TPR-like_helical_dom_sf"/>
</dbReference>
<dbReference type="PANTHER" id="PTHR46512">
    <property type="entry name" value="PEPTIDYLPROLYL ISOMERASE"/>
    <property type="match status" value="1"/>
</dbReference>
<dbReference type="Pfam" id="PF00254">
    <property type="entry name" value="FKBP_C"/>
    <property type="match status" value="1"/>
</dbReference>
<reference evidence="5 6" key="1">
    <citation type="journal article" date="2019" name="Nat. Plants">
        <title>Stout camphor tree genome fills gaps in understanding of flowering plant genome evolution.</title>
        <authorList>
            <person name="Chaw S.M."/>
            <person name="Liu Y.C."/>
            <person name="Wu Y.W."/>
            <person name="Wang H.Y."/>
            <person name="Lin C.I."/>
            <person name="Wu C.S."/>
            <person name="Ke H.M."/>
            <person name="Chang L.Y."/>
            <person name="Hsu C.Y."/>
            <person name="Yang H.T."/>
            <person name="Sudianto E."/>
            <person name="Hsu M.H."/>
            <person name="Wu K.P."/>
            <person name="Wang L.N."/>
            <person name="Leebens-Mack J.H."/>
            <person name="Tsai I.J."/>
        </authorList>
    </citation>
    <scope>NUCLEOTIDE SEQUENCE [LARGE SCALE GENOMIC DNA]</scope>
    <source>
        <strain evidence="6">cv. Chaw 1501</strain>
        <tissue evidence="5">Young leaves</tissue>
    </source>
</reference>
<dbReference type="Proteomes" id="UP000283530">
    <property type="component" value="Unassembled WGS sequence"/>
</dbReference>
<dbReference type="InterPro" id="IPR001179">
    <property type="entry name" value="PPIase_FKBP_dom"/>
</dbReference>
<keyword evidence="3" id="KW-0697">Rotamase</keyword>
<evidence type="ECO:0000256" key="3">
    <source>
        <dbReference type="PROSITE-ProRule" id="PRU00277"/>
    </source>
</evidence>
<sequence length="177" mass="20691">MSQGDKKVTKKIMKEGERYDCPREGSQVKVKYTGKLEDGTIFERKGSDEEPFEFMCFEEQITEGLDRAVMTMRKGEIAVVTICSDYGFRNAECHSALGMVPENETLLYEVELISFTKDKEFWKMETLEKLEACQRKKDEGNIFFKAGEYWRASKKYEKLASSSLEIMMEHQDYAQRY</sequence>
<organism evidence="5 6">
    <name type="scientific">Cinnamomum micranthum f. kanehirae</name>
    <dbReference type="NCBI Taxonomy" id="337451"/>
    <lineage>
        <taxon>Eukaryota</taxon>
        <taxon>Viridiplantae</taxon>
        <taxon>Streptophyta</taxon>
        <taxon>Embryophyta</taxon>
        <taxon>Tracheophyta</taxon>
        <taxon>Spermatophyta</taxon>
        <taxon>Magnoliopsida</taxon>
        <taxon>Magnoliidae</taxon>
        <taxon>Laurales</taxon>
        <taxon>Lauraceae</taxon>
        <taxon>Cinnamomum</taxon>
    </lineage>
</organism>
<dbReference type="InterPro" id="IPR046357">
    <property type="entry name" value="PPIase_dom_sf"/>
</dbReference>
<dbReference type="Gene3D" id="1.25.40.10">
    <property type="entry name" value="Tetratricopeptide repeat domain"/>
    <property type="match status" value="1"/>
</dbReference>
<keyword evidence="1" id="KW-0677">Repeat</keyword>
<keyword evidence="6" id="KW-1185">Reference proteome</keyword>
<dbReference type="OrthoDB" id="1737998at2759"/>
<dbReference type="PROSITE" id="PS50059">
    <property type="entry name" value="FKBP_PPIASE"/>
    <property type="match status" value="1"/>
</dbReference>
<evidence type="ECO:0000259" key="4">
    <source>
        <dbReference type="PROSITE" id="PS50059"/>
    </source>
</evidence>
<evidence type="ECO:0000256" key="1">
    <source>
        <dbReference type="ARBA" id="ARBA00022737"/>
    </source>
</evidence>
<feature type="domain" description="PPIase FKBP-type" evidence="4">
    <location>
        <begin position="25"/>
        <end position="116"/>
    </location>
</feature>
<dbReference type="InterPro" id="IPR050754">
    <property type="entry name" value="FKBP4/5/8-like"/>
</dbReference>
<dbReference type="Gene3D" id="3.10.50.40">
    <property type="match status" value="1"/>
</dbReference>
<dbReference type="FunFam" id="3.10.50.40:FF:000017">
    <property type="entry name" value="Peptidylprolyl isomerase"/>
    <property type="match status" value="1"/>
</dbReference>
<protein>
    <recommendedName>
        <fullName evidence="3">peptidylprolyl isomerase</fullName>
        <ecNumber evidence="3">5.2.1.8</ecNumber>
    </recommendedName>
</protein>
<accession>A0A443NC35</accession>
<keyword evidence="3 5" id="KW-0413">Isomerase</keyword>
<evidence type="ECO:0000313" key="6">
    <source>
        <dbReference type="Proteomes" id="UP000283530"/>
    </source>
</evidence>
<comment type="caution">
    <text evidence="5">The sequence shown here is derived from an EMBL/GenBank/DDBJ whole genome shotgun (WGS) entry which is preliminary data.</text>
</comment>
<dbReference type="AlphaFoldDB" id="A0A443NC35"/>
<proteinExistence type="predicted"/>
<dbReference type="SUPFAM" id="SSF54534">
    <property type="entry name" value="FKBP-like"/>
    <property type="match status" value="1"/>
</dbReference>
<keyword evidence="2" id="KW-0802">TPR repeat</keyword>
<dbReference type="GO" id="GO:0003755">
    <property type="term" value="F:peptidyl-prolyl cis-trans isomerase activity"/>
    <property type="evidence" value="ECO:0007669"/>
    <property type="project" value="UniProtKB-KW"/>
</dbReference>
<dbReference type="EC" id="5.2.1.8" evidence="3"/>